<sequence length="486" mass="51986">MIKKRADKRPTALGLLESLPESGGTPDGVACKYLRRRCNGGRDDLLRSDAGDIGSRYSVPMEDETDSAPIVAPPRVENKPVAPPRVENNPVAPPRVENKPKKTKLPSASPTEGNKPPVGKPPLAPKVVAPPRRDPSARPLAPPPPAPARGPPSPLTPSLKPYGSGGDEEQVAEEKEYLPSYLREDVNPRDVLRDPVIQQWTRIDRDNSSPPSSPTPSKPASERGGSSPRVYAPPRKNASIAFVQSPPDSGVMKDKGAEDGHDDPVLEGEVSDSIAEDLKAHAEERFTQATDIEEEDPMMKTFTGFGSALLPPKPENPKAPSSFSEHTSRGPILLQTGSREESQGEDDAVLEGAVSDSIAEDVKAHAEDRWTQEGEDKDPLMQTFTGFGSQAPLLPAKAESTDGPPSASSFLQIHAAAPALLQSSQAHSKEEGGGEDDAVLEGEVSDSIAEDVKQHAEDRWTQEGEVEDPLMQTFTGFDFSSLSNGS</sequence>
<accession>A0A0G4HEX6</accession>
<feature type="compositionally biased region" description="Basic and acidic residues" evidence="1">
    <location>
        <begin position="360"/>
        <end position="379"/>
    </location>
</feature>
<name>A0A0G4HEX6_9ALVE</name>
<feature type="compositionally biased region" description="Basic and acidic residues" evidence="1">
    <location>
        <begin position="40"/>
        <end position="50"/>
    </location>
</feature>
<feature type="region of interest" description="Disordered" evidence="1">
    <location>
        <begin position="1"/>
        <end position="486"/>
    </location>
</feature>
<dbReference type="VEuPathDB" id="CryptoDB:Cvel_26762"/>
<proteinExistence type="predicted"/>
<evidence type="ECO:0000256" key="1">
    <source>
        <dbReference type="SAM" id="MobiDB-lite"/>
    </source>
</evidence>
<feature type="compositionally biased region" description="Basic and acidic residues" evidence="1">
    <location>
        <begin position="450"/>
        <end position="462"/>
    </location>
</feature>
<gene>
    <name evidence="2" type="ORF">Cvel_26762</name>
</gene>
<feature type="compositionally biased region" description="Basic and acidic residues" evidence="1">
    <location>
        <begin position="172"/>
        <end position="193"/>
    </location>
</feature>
<reference evidence="2" key="1">
    <citation type="submission" date="2014-11" db="EMBL/GenBank/DDBJ databases">
        <authorList>
            <person name="Otto D Thomas"/>
            <person name="Naeem Raeece"/>
        </authorList>
    </citation>
    <scope>NUCLEOTIDE SEQUENCE</scope>
</reference>
<feature type="compositionally biased region" description="Low complexity" evidence="1">
    <location>
        <begin position="414"/>
        <end position="426"/>
    </location>
</feature>
<organism evidence="2">
    <name type="scientific">Chromera velia CCMP2878</name>
    <dbReference type="NCBI Taxonomy" id="1169474"/>
    <lineage>
        <taxon>Eukaryota</taxon>
        <taxon>Sar</taxon>
        <taxon>Alveolata</taxon>
        <taxon>Colpodellida</taxon>
        <taxon>Chromeraceae</taxon>
        <taxon>Chromera</taxon>
    </lineage>
</organism>
<evidence type="ECO:0000313" key="2">
    <source>
        <dbReference type="EMBL" id="CEM42465.1"/>
    </source>
</evidence>
<dbReference type="AlphaFoldDB" id="A0A0G4HEX6"/>
<dbReference type="EMBL" id="CDMZ01002457">
    <property type="protein sequence ID" value="CEM42465.1"/>
    <property type="molecule type" value="Genomic_DNA"/>
</dbReference>
<feature type="compositionally biased region" description="Pro residues" evidence="1">
    <location>
        <begin position="140"/>
        <end position="155"/>
    </location>
</feature>
<feature type="compositionally biased region" description="Acidic residues" evidence="1">
    <location>
        <begin position="433"/>
        <end position="444"/>
    </location>
</feature>
<feature type="compositionally biased region" description="Low complexity" evidence="1">
    <location>
        <begin position="13"/>
        <end position="24"/>
    </location>
</feature>
<feature type="compositionally biased region" description="Polar residues" evidence="1">
    <location>
        <begin position="472"/>
        <end position="486"/>
    </location>
</feature>
<protein>
    <submittedName>
        <fullName evidence="2">Uncharacterized protein</fullName>
    </submittedName>
</protein>
<feature type="compositionally biased region" description="Basic and acidic residues" evidence="1">
    <location>
        <begin position="276"/>
        <end position="286"/>
    </location>
</feature>
<feature type="compositionally biased region" description="Basic and acidic residues" evidence="1">
    <location>
        <begin position="251"/>
        <end position="264"/>
    </location>
</feature>